<gene>
    <name evidence="7" type="ORF">IV02_23705</name>
</gene>
<dbReference type="EMBL" id="JPQT01000130">
    <property type="protein sequence ID" value="KFE47140.1"/>
    <property type="molecule type" value="Genomic_DNA"/>
</dbReference>
<comment type="subcellular location">
    <subcellularLocation>
        <location evidence="1">Cell envelope</location>
    </subcellularLocation>
</comment>
<dbReference type="SUPFAM" id="SSF53850">
    <property type="entry name" value="Periplasmic binding protein-like II"/>
    <property type="match status" value="1"/>
</dbReference>
<evidence type="ECO:0000313" key="7">
    <source>
        <dbReference type="EMBL" id="KFE47140.1"/>
    </source>
</evidence>
<dbReference type="PATRIC" id="fig|317.174.peg.4848"/>
<dbReference type="InterPro" id="IPR018313">
    <property type="entry name" value="SBP_3_CS"/>
</dbReference>
<evidence type="ECO:0000256" key="2">
    <source>
        <dbReference type="ARBA" id="ARBA00010333"/>
    </source>
</evidence>
<evidence type="ECO:0000256" key="5">
    <source>
        <dbReference type="SAM" id="SignalP"/>
    </source>
</evidence>
<dbReference type="Pfam" id="PF00497">
    <property type="entry name" value="SBP_bac_3"/>
    <property type="match status" value="1"/>
</dbReference>
<evidence type="ECO:0000256" key="1">
    <source>
        <dbReference type="ARBA" id="ARBA00004196"/>
    </source>
</evidence>
<dbReference type="PROSITE" id="PS01039">
    <property type="entry name" value="SBP_BACTERIAL_3"/>
    <property type="match status" value="1"/>
</dbReference>
<dbReference type="SMART" id="SM00062">
    <property type="entry name" value="PBPb"/>
    <property type="match status" value="1"/>
</dbReference>
<dbReference type="PANTHER" id="PTHR35936">
    <property type="entry name" value="MEMBRANE-BOUND LYTIC MUREIN TRANSGLYCOSYLASE F"/>
    <property type="match status" value="1"/>
</dbReference>
<dbReference type="Gene3D" id="3.40.190.10">
    <property type="entry name" value="Periplasmic binding protein-like II"/>
    <property type="match status" value="2"/>
</dbReference>
<organism evidence="7 8">
    <name type="scientific">Pseudomonas syringae</name>
    <dbReference type="NCBI Taxonomy" id="317"/>
    <lineage>
        <taxon>Bacteria</taxon>
        <taxon>Pseudomonadati</taxon>
        <taxon>Pseudomonadota</taxon>
        <taxon>Gammaproteobacteria</taxon>
        <taxon>Pseudomonadales</taxon>
        <taxon>Pseudomonadaceae</taxon>
        <taxon>Pseudomonas</taxon>
    </lineage>
</organism>
<reference evidence="7 8" key="1">
    <citation type="submission" date="2014-07" db="EMBL/GenBank/DDBJ databases">
        <title>Draft Genome Sequences of Environmental Pseudomonas syringae strains.</title>
        <authorList>
            <person name="Baltrus D.A."/>
            <person name="Berge O."/>
            <person name="Morris C."/>
        </authorList>
    </citation>
    <scope>NUCLEOTIDE SEQUENCE [LARGE SCALE GENOMIC DNA]</scope>
    <source>
        <strain evidence="7 8">CEB003</strain>
    </source>
</reference>
<sequence length="279" mass="30141">MIPFTRFFATAAVATAVTIATGAAWAGATLDRIHQTKVIKVATSANWPPQSFLGPDNKLQGFDIDVANEIGQRLGSKPEFVTPEYGIITAGRWSSRWDLSVGSMTPTTERARVLDFPAIYYYTPYVFAVHKDAAGAKPADLNGKTIGVEAGTTSEDYINRRLKIDAADVPPFTYDITPGQVQTYGDSMGPLDDLRMGNGVRLNATLSALPTIVAAIKNGYPIVRVEGNPAYYEPLAIAVDKGDEAFNSALTKIVADMKADGTLKRLSEKWYGADLTKVQ</sequence>
<dbReference type="RefSeq" id="WP_020292356.1">
    <property type="nucleotide sequence ID" value="NZ_JPQT01000130.1"/>
</dbReference>
<evidence type="ECO:0000313" key="8">
    <source>
        <dbReference type="Proteomes" id="UP000028643"/>
    </source>
</evidence>
<evidence type="ECO:0000256" key="3">
    <source>
        <dbReference type="ARBA" id="ARBA00022729"/>
    </source>
</evidence>
<evidence type="ECO:0000259" key="6">
    <source>
        <dbReference type="SMART" id="SM00062"/>
    </source>
</evidence>
<evidence type="ECO:0000256" key="4">
    <source>
        <dbReference type="RuleBase" id="RU003744"/>
    </source>
</evidence>
<comment type="caution">
    <text evidence="7">The sequence shown here is derived from an EMBL/GenBank/DDBJ whole genome shotgun (WGS) entry which is preliminary data.</text>
</comment>
<dbReference type="AlphaFoldDB" id="A0A085UVC7"/>
<proteinExistence type="inferred from homology"/>
<accession>A0A085UVC7</accession>
<protein>
    <submittedName>
        <fullName evidence="7">Amino acid ABC transporter substrate-binding protein</fullName>
    </submittedName>
</protein>
<feature type="domain" description="Solute-binding protein family 3/N-terminal" evidence="6">
    <location>
        <begin position="38"/>
        <end position="274"/>
    </location>
</feature>
<comment type="similarity">
    <text evidence="2 4">Belongs to the bacterial solute-binding protein 3 family.</text>
</comment>
<feature type="signal peptide" evidence="5">
    <location>
        <begin position="1"/>
        <end position="26"/>
    </location>
</feature>
<keyword evidence="3 5" id="KW-0732">Signal</keyword>
<feature type="chain" id="PRO_5001798247" evidence="5">
    <location>
        <begin position="27"/>
        <end position="279"/>
    </location>
</feature>
<dbReference type="InterPro" id="IPR001638">
    <property type="entry name" value="Solute-binding_3/MltF_N"/>
</dbReference>
<dbReference type="PANTHER" id="PTHR35936:SF17">
    <property type="entry name" value="ARGININE-BINDING EXTRACELLULAR PROTEIN ARTP"/>
    <property type="match status" value="1"/>
</dbReference>
<name>A0A085UVC7_PSESX</name>
<dbReference type="GO" id="GO:0030313">
    <property type="term" value="C:cell envelope"/>
    <property type="evidence" value="ECO:0007669"/>
    <property type="project" value="UniProtKB-SubCell"/>
</dbReference>
<dbReference type="Proteomes" id="UP000028643">
    <property type="component" value="Unassembled WGS sequence"/>
</dbReference>